<sequence>MNLFIKITIGSLLLVSLVSSCAQSTDKEAEFSENTKDLSWEMLSEKDQQFIDLVQRKAFDYFWNGFDENTGLIGDPAKGKRTSVATSGFGLSAYCVGIKRGWVTRDEVYRRVLITLNSYYKDPNNSKDFCVEGIYGFFYHFINVETGQRHGKCEVSTIDTAILMAGILHVMEVFEGTEVAELANKIYLHAQWDKFINKNGVLTGGWKPEEGIIGKYKGYNEYNMVYLLGMGSPTHPIPASSWDVYFSGNGGEFIKPYKDIDAFLTPGGLMQPHAYLYQFPACWYDFKGKRDKYLNHWDNAVNALKANKRYTNNWGAAHGYPEELWGWTACAGRDGYIGFSKPYNGTLAPSAVVASLPFLPEASLRAAKYMYEVYGDKIFGKYGFVDSFNPKQDWYDDGFLGIDKGNEVLMIENFRSGLMWKEFMLNKYVAVGMQKAGMENI</sequence>
<dbReference type="EMBL" id="QFLI01000001">
    <property type="protein sequence ID" value="PXY03136.1"/>
    <property type="molecule type" value="Genomic_DNA"/>
</dbReference>
<feature type="signal peptide" evidence="1">
    <location>
        <begin position="1"/>
        <end position="22"/>
    </location>
</feature>
<dbReference type="PROSITE" id="PS51257">
    <property type="entry name" value="PROKAR_LIPOPROTEIN"/>
    <property type="match status" value="1"/>
</dbReference>
<organism evidence="3 4">
    <name type="scientific">Marinifilum breve</name>
    <dbReference type="NCBI Taxonomy" id="2184082"/>
    <lineage>
        <taxon>Bacteria</taxon>
        <taxon>Pseudomonadati</taxon>
        <taxon>Bacteroidota</taxon>
        <taxon>Bacteroidia</taxon>
        <taxon>Marinilabiliales</taxon>
        <taxon>Marinifilaceae</taxon>
    </lineage>
</organism>
<name>A0A2V4A347_9BACT</name>
<dbReference type="Proteomes" id="UP000248079">
    <property type="component" value="Unassembled WGS sequence"/>
</dbReference>
<feature type="chain" id="PRO_5015982859" description="Glycoamylase-like domain-containing protein" evidence="1">
    <location>
        <begin position="23"/>
        <end position="441"/>
    </location>
</feature>
<evidence type="ECO:0000259" key="2">
    <source>
        <dbReference type="Pfam" id="PF10091"/>
    </source>
</evidence>
<dbReference type="Gene3D" id="1.50.10.140">
    <property type="match status" value="1"/>
</dbReference>
<dbReference type="RefSeq" id="WP_110359291.1">
    <property type="nucleotide sequence ID" value="NZ_QFLI01000001.1"/>
</dbReference>
<accession>A0A2V4A347</accession>
<keyword evidence="4" id="KW-1185">Reference proteome</keyword>
<dbReference type="InterPro" id="IPR019282">
    <property type="entry name" value="Glycoamylase-like_cons_dom"/>
</dbReference>
<dbReference type="OrthoDB" id="5937621at2"/>
<evidence type="ECO:0000313" key="3">
    <source>
        <dbReference type="EMBL" id="PXY03136.1"/>
    </source>
</evidence>
<evidence type="ECO:0000256" key="1">
    <source>
        <dbReference type="SAM" id="SignalP"/>
    </source>
</evidence>
<evidence type="ECO:0000313" key="4">
    <source>
        <dbReference type="Proteomes" id="UP000248079"/>
    </source>
</evidence>
<dbReference type="Pfam" id="PF10091">
    <property type="entry name" value="Glycoamylase"/>
    <property type="match status" value="1"/>
</dbReference>
<feature type="domain" description="Glycoamylase-like" evidence="2">
    <location>
        <begin position="216"/>
        <end position="425"/>
    </location>
</feature>
<dbReference type="AlphaFoldDB" id="A0A2V4A347"/>
<gene>
    <name evidence="3" type="ORF">DF185_03355</name>
</gene>
<proteinExistence type="predicted"/>
<comment type="caution">
    <text evidence="3">The sequence shown here is derived from an EMBL/GenBank/DDBJ whole genome shotgun (WGS) entry which is preliminary data.</text>
</comment>
<keyword evidence="1" id="KW-0732">Signal</keyword>
<reference evidence="3 4" key="1">
    <citation type="submission" date="2018-05" db="EMBL/GenBank/DDBJ databases">
        <title>Marinifilum breve JC075T sp. nov., a marine bacterium isolated from Yongle Blue Hole in the South China Sea.</title>
        <authorList>
            <person name="Fu T."/>
        </authorList>
    </citation>
    <scope>NUCLEOTIDE SEQUENCE [LARGE SCALE GENOMIC DNA]</scope>
    <source>
        <strain evidence="3 4">JC075</strain>
    </source>
</reference>
<protein>
    <recommendedName>
        <fullName evidence="2">Glycoamylase-like domain-containing protein</fullName>
    </recommendedName>
</protein>